<dbReference type="PATRIC" id="fig|47311.3.peg.2005"/>
<keyword evidence="1" id="KW-0812">Transmembrane</keyword>
<sequence length="159" mass="18184">MEKNKIYLIILFVTIVLLFAFIFSIENNNKQENEKNQSILNNKLNDSINNNLTNDSNKALNNGSIGKNNIINEKSDSIKNNKINKNQDTFKIPKNARLSLTQVQKIADRGAVKGEYAKVLGTFKHDGQIFWNVIIYDKKTGKQKRSFVVNDKYGSQELM</sequence>
<keyword evidence="1" id="KW-0472">Membrane</keyword>
<feature type="transmembrane region" description="Helical" evidence="1">
    <location>
        <begin position="6"/>
        <end position="25"/>
    </location>
</feature>
<evidence type="ECO:0000313" key="2">
    <source>
        <dbReference type="EMBL" id="KZX14918.1"/>
    </source>
</evidence>
<comment type="caution">
    <text evidence="2">The sequence shown here is derived from an EMBL/GenBank/DDBJ whole genome shotgun (WGS) entry which is preliminary data.</text>
</comment>
<dbReference type="STRING" id="47311.MBCUT_18450"/>
<protein>
    <recommendedName>
        <fullName evidence="4">PepSY domain-containing protein</fullName>
    </recommendedName>
</protein>
<dbReference type="RefSeq" id="WP_067260380.1">
    <property type="nucleotide sequence ID" value="NZ_LWMW01000139.1"/>
</dbReference>
<evidence type="ECO:0000256" key="1">
    <source>
        <dbReference type="SAM" id="Phobius"/>
    </source>
</evidence>
<proteinExistence type="predicted"/>
<accession>A0A166CVV2</accession>
<dbReference type="Proteomes" id="UP000077275">
    <property type="component" value="Unassembled WGS sequence"/>
</dbReference>
<gene>
    <name evidence="2" type="ORF">MBCUT_18450</name>
</gene>
<evidence type="ECO:0000313" key="3">
    <source>
        <dbReference type="Proteomes" id="UP000077275"/>
    </source>
</evidence>
<name>A0A166CVV2_9EURY</name>
<keyword evidence="1" id="KW-1133">Transmembrane helix</keyword>
<keyword evidence="3" id="KW-1185">Reference proteome</keyword>
<dbReference type="EMBL" id="LWMW01000139">
    <property type="protein sequence ID" value="KZX14918.1"/>
    <property type="molecule type" value="Genomic_DNA"/>
</dbReference>
<evidence type="ECO:0008006" key="4">
    <source>
        <dbReference type="Google" id="ProtNLM"/>
    </source>
</evidence>
<organism evidence="2 3">
    <name type="scientific">Methanobrevibacter cuticularis</name>
    <dbReference type="NCBI Taxonomy" id="47311"/>
    <lineage>
        <taxon>Archaea</taxon>
        <taxon>Methanobacteriati</taxon>
        <taxon>Methanobacteriota</taxon>
        <taxon>Methanomada group</taxon>
        <taxon>Methanobacteria</taxon>
        <taxon>Methanobacteriales</taxon>
        <taxon>Methanobacteriaceae</taxon>
        <taxon>Methanobrevibacter</taxon>
    </lineage>
</organism>
<dbReference type="AlphaFoldDB" id="A0A166CVV2"/>
<reference evidence="2 3" key="1">
    <citation type="submission" date="2016-04" db="EMBL/GenBank/DDBJ databases">
        <title>Genome sequence of Methanobrevibacter cuticularis DSM 11139.</title>
        <authorList>
            <person name="Poehlein A."/>
            <person name="Seedorf H."/>
            <person name="Daniel R."/>
        </authorList>
    </citation>
    <scope>NUCLEOTIDE SEQUENCE [LARGE SCALE GENOMIC DNA]</scope>
    <source>
        <strain evidence="2 3">DSM 11139</strain>
    </source>
</reference>